<dbReference type="EMBL" id="CADEPI010000019">
    <property type="protein sequence ID" value="CAB3365091.1"/>
    <property type="molecule type" value="Genomic_DNA"/>
</dbReference>
<dbReference type="OrthoDB" id="2154985at2759"/>
<evidence type="ECO:0008006" key="3">
    <source>
        <dbReference type="Google" id="ProtNLM"/>
    </source>
</evidence>
<keyword evidence="2" id="KW-1185">Reference proteome</keyword>
<dbReference type="InterPro" id="IPR011990">
    <property type="entry name" value="TPR-like_helical_dom_sf"/>
</dbReference>
<evidence type="ECO:0000313" key="1">
    <source>
        <dbReference type="EMBL" id="CAB3365091.1"/>
    </source>
</evidence>
<name>A0A8S1C9T8_9INSE</name>
<comment type="caution">
    <text evidence="1">The sequence shown here is derived from an EMBL/GenBank/DDBJ whole genome shotgun (WGS) entry which is preliminary data.</text>
</comment>
<evidence type="ECO:0000313" key="2">
    <source>
        <dbReference type="Proteomes" id="UP000494165"/>
    </source>
</evidence>
<dbReference type="GO" id="GO:0060271">
    <property type="term" value="P:cilium assembly"/>
    <property type="evidence" value="ECO:0007669"/>
    <property type="project" value="TreeGrafter"/>
</dbReference>
<proteinExistence type="predicted"/>
<dbReference type="AlphaFoldDB" id="A0A8S1C9T8"/>
<sequence length="619" mass="69505">MEHQQMNSLEEYGGGVDEEDDWHLAKQGIQLLLNNKIDEAETLFRDRKENVQMAAGYCYITFMNAVMTFEEEKLQEAVQVLKDMEKRCAQDVGWIKTVKNKVFGASNVNEELLNRLEEQIILADTQVCMALLTFLQHDLTGYVRGGWILRKAWKVYQHSYNQVLQLHRRTFGHETEVPGSQFPSWSVIVRDSSQSNLLSPSSPDWTVPSTSTTPSQGLRSPLAFFSMFGYGKPNEEPLAPSIVARLMAAVSFGYGIFQLCISLLPPSLLKLISFLGFEGDRDTGIAALMYARQGQDMRAPLASLSLLWYHTIVRPFFALDGSNVQAGVAAAETLISESQETYGQSALFLFFRGRVERLKSNVSQALLAYQAAVKASPQREIQLLCLHEVGWCHLILLHWPHAHVSFLRLKKESRWSKCFYAYLAAVCRGAAGDEAGAIQLAQEAPKLSTNRQTQLEVFIARRTSQLPLECYTTTGCKLLAFELLFLWNALPSCSALQLQQIIQECDSTSEPPPMQGLQYLIMGATYGCLGQAAEAISNFRACLESRSEMSRISADGVEGLGDHHIAAFASYELAVLLCMDSETQQEGIDLLLEVQNNYRNYDFENRLNVRVHSVLKNFR</sequence>
<protein>
    <recommendedName>
        <fullName evidence="3">Tetratricopeptide repeat protein 39C</fullName>
    </recommendedName>
</protein>
<dbReference type="PANTHER" id="PTHR31859:SF1">
    <property type="entry name" value="TETRATRICOPEPTIDE REPEAT PROTEIN 39C"/>
    <property type="match status" value="1"/>
</dbReference>
<reference evidence="1 2" key="1">
    <citation type="submission" date="2020-04" db="EMBL/GenBank/DDBJ databases">
        <authorList>
            <person name="Alioto T."/>
            <person name="Alioto T."/>
            <person name="Gomez Garrido J."/>
        </authorList>
    </citation>
    <scope>NUCLEOTIDE SEQUENCE [LARGE SCALE GENOMIC DNA]</scope>
</reference>
<organism evidence="1 2">
    <name type="scientific">Cloeon dipterum</name>
    <dbReference type="NCBI Taxonomy" id="197152"/>
    <lineage>
        <taxon>Eukaryota</taxon>
        <taxon>Metazoa</taxon>
        <taxon>Ecdysozoa</taxon>
        <taxon>Arthropoda</taxon>
        <taxon>Hexapoda</taxon>
        <taxon>Insecta</taxon>
        <taxon>Pterygota</taxon>
        <taxon>Palaeoptera</taxon>
        <taxon>Ephemeroptera</taxon>
        <taxon>Pisciforma</taxon>
        <taxon>Baetidae</taxon>
        <taxon>Cloeon</taxon>
    </lineage>
</organism>
<accession>A0A8S1C9T8</accession>
<dbReference type="SUPFAM" id="SSF48452">
    <property type="entry name" value="TPR-like"/>
    <property type="match status" value="1"/>
</dbReference>
<dbReference type="Pfam" id="PF10300">
    <property type="entry name" value="Iml2-TPR_39"/>
    <property type="match status" value="1"/>
</dbReference>
<dbReference type="Gene3D" id="1.25.40.10">
    <property type="entry name" value="Tetratricopeptide repeat domain"/>
    <property type="match status" value="1"/>
</dbReference>
<dbReference type="InterPro" id="IPR019412">
    <property type="entry name" value="IML2/TPR_39"/>
</dbReference>
<gene>
    <name evidence="1" type="ORF">CLODIP_2_CD06705</name>
</gene>
<dbReference type="Proteomes" id="UP000494165">
    <property type="component" value="Unassembled WGS sequence"/>
</dbReference>
<dbReference type="PANTHER" id="PTHR31859">
    <property type="entry name" value="TETRATRICOPEPTIDE REPEAT PROTEIN 39 FAMILY MEMBER"/>
    <property type="match status" value="1"/>
</dbReference>